<dbReference type="RefSeq" id="WP_093535566.1">
    <property type="nucleotide sequence ID" value="NZ_FOXU01000001.1"/>
</dbReference>
<organism evidence="1 2">
    <name type="scientific">Psychrobacillus psychrotolerans</name>
    <dbReference type="NCBI Taxonomy" id="126156"/>
    <lineage>
        <taxon>Bacteria</taxon>
        <taxon>Bacillati</taxon>
        <taxon>Bacillota</taxon>
        <taxon>Bacilli</taxon>
        <taxon>Bacillales</taxon>
        <taxon>Bacillaceae</taxon>
        <taxon>Psychrobacillus</taxon>
    </lineage>
</organism>
<gene>
    <name evidence="1" type="ORF">SAMN05421670_1452</name>
</gene>
<dbReference type="AlphaFoldDB" id="A0A1I5WUB5"/>
<keyword evidence="2" id="KW-1185">Reference proteome</keyword>
<sequence length="130" mass="15181">MKKSLFVFLMVLLLGACSSEKEKVIFPSDNSSSLKPIMQKQDTIYGYKSVINEEDILVAININRFDRFNKAKIEKKITKQIEKQFPEKKVLVTGDQKLMWEVETIIEKKLKQKELKKSIEKIKLLSKEET</sequence>
<dbReference type="EMBL" id="FOXU01000001">
    <property type="protein sequence ID" value="SFQ23385.1"/>
    <property type="molecule type" value="Genomic_DNA"/>
</dbReference>
<evidence type="ECO:0000313" key="2">
    <source>
        <dbReference type="Proteomes" id="UP000198734"/>
    </source>
</evidence>
<dbReference type="OrthoDB" id="2972320at2"/>
<dbReference type="Proteomes" id="UP000198734">
    <property type="component" value="Unassembled WGS sequence"/>
</dbReference>
<proteinExistence type="predicted"/>
<protein>
    <submittedName>
        <fullName evidence="1">Sporulation lipoprotein YhcN/YlaJ (Spore_YhcN_YlaJ)</fullName>
    </submittedName>
</protein>
<keyword evidence="1" id="KW-0449">Lipoprotein</keyword>
<reference evidence="2" key="1">
    <citation type="submission" date="2016-10" db="EMBL/GenBank/DDBJ databases">
        <authorList>
            <person name="Varghese N."/>
            <person name="Submissions S."/>
        </authorList>
    </citation>
    <scope>NUCLEOTIDE SEQUENCE [LARGE SCALE GENOMIC DNA]</scope>
    <source>
        <strain evidence="2">DSM 11706</strain>
    </source>
</reference>
<dbReference type="STRING" id="126156.SAMN05421670_1452"/>
<evidence type="ECO:0000313" key="1">
    <source>
        <dbReference type="EMBL" id="SFQ23385.1"/>
    </source>
</evidence>
<name>A0A1I5WUB5_9BACI</name>
<dbReference type="PROSITE" id="PS51257">
    <property type="entry name" value="PROKAR_LIPOPROTEIN"/>
    <property type="match status" value="1"/>
</dbReference>
<accession>A0A1I5WUB5</accession>